<sequence>MMKRTHLLLVALVLVLPLSAQDIYKVESFSSEDLNGTARYVGMGGAMNALGAEISTMSVNPAGIGLYRRSDFSMTGSLLMEKDAKRFNDIGRSRASFDQIGFVWSTPTRGNSLKFMNFGFNYRKSRNLKNYIGIENISTNGASQAISAANLGYMYGGDYYTQNTNGSLSFKMPLTDAAYNSYMLEPTFKAGSTTAVDSWNPTNANVYNYYREQHGGIHEFDFNLSFNFNNSLYAGLTMGVYDVDWNSHLFYNEGIADGAGKMHDYFMSNDETINGNGFDLKLGVIFRPIKNSPFRIGMAFSTPTWYNLTGNNIVLMNSPFVAVGSTKTETQAGYRTGDFDYKIRTPWKLNVSMATTIANRLALDAEYEYKHLPAASVRFASYNPDIYGGSWSSSYRDAAIDNQIDTWLRGQHTLRLGAELCLDANFSTRVGYNYVSSPFNDGAFLNLYPNAGTSYKDSESLLNATGTDYVNIGGTNRFTLGVGYHKKNFYADLAYQYQQRNMTVYPFHDTMEYTSDSQIAADHGVQGQKLKNVQNRLMLTVGWKF</sequence>
<dbReference type="SUPFAM" id="SSF56935">
    <property type="entry name" value="Porins"/>
    <property type="match status" value="1"/>
</dbReference>
<proteinExistence type="predicted"/>
<dbReference type="EMBL" id="JACICA010000008">
    <property type="protein sequence ID" value="MBB3703189.1"/>
    <property type="molecule type" value="Genomic_DNA"/>
</dbReference>
<accession>A0A7W5UX64</accession>
<evidence type="ECO:0008006" key="3">
    <source>
        <dbReference type="Google" id="ProtNLM"/>
    </source>
</evidence>
<dbReference type="AlphaFoldDB" id="A0A7W5UX64"/>
<dbReference type="Gene3D" id="2.40.160.60">
    <property type="entry name" value="Outer membrane protein transport protein (OMPP1/FadL/TodX)"/>
    <property type="match status" value="1"/>
</dbReference>
<evidence type="ECO:0000313" key="1">
    <source>
        <dbReference type="EMBL" id="MBB3703189.1"/>
    </source>
</evidence>
<evidence type="ECO:0000313" key="2">
    <source>
        <dbReference type="Proteomes" id="UP000541425"/>
    </source>
</evidence>
<protein>
    <recommendedName>
        <fullName evidence="3">Hemin receptor</fullName>
    </recommendedName>
</protein>
<comment type="caution">
    <text evidence="1">The sequence shown here is derived from an EMBL/GenBank/DDBJ whole genome shotgun (WGS) entry which is preliminary data.</text>
</comment>
<name>A0A7W5UX64_9BACT</name>
<gene>
    <name evidence="1" type="ORF">FHS60_001667</name>
</gene>
<dbReference type="Proteomes" id="UP000541425">
    <property type="component" value="Unassembled WGS sequence"/>
</dbReference>
<dbReference type="RefSeq" id="WP_183697301.1">
    <property type="nucleotide sequence ID" value="NZ_JACICA010000008.1"/>
</dbReference>
<reference evidence="1 2" key="1">
    <citation type="submission" date="2020-08" db="EMBL/GenBank/DDBJ databases">
        <title>Genomic Encyclopedia of Type Strains, Phase IV (KMG-IV): sequencing the most valuable type-strain genomes for metagenomic binning, comparative biology and taxonomic classification.</title>
        <authorList>
            <person name="Goeker M."/>
        </authorList>
    </citation>
    <scope>NUCLEOTIDE SEQUENCE [LARGE SCALE GENOMIC DNA]</scope>
    <source>
        <strain evidence="1 2">DSM 22548</strain>
    </source>
</reference>
<organism evidence="1 2">
    <name type="scientific">Alloprevotella rava</name>
    <dbReference type="NCBI Taxonomy" id="671218"/>
    <lineage>
        <taxon>Bacteria</taxon>
        <taxon>Pseudomonadati</taxon>
        <taxon>Bacteroidota</taxon>
        <taxon>Bacteroidia</taxon>
        <taxon>Bacteroidales</taxon>
        <taxon>Prevotellaceae</taxon>
        <taxon>Alloprevotella</taxon>
    </lineage>
</organism>